<dbReference type="Pfam" id="PF13648">
    <property type="entry name" value="Lipocalin_4"/>
    <property type="match status" value="1"/>
</dbReference>
<gene>
    <name evidence="2" type="ORF">HNQ03_002979</name>
</gene>
<feature type="domain" description="Lipocalin-like" evidence="1">
    <location>
        <begin position="37"/>
        <end position="136"/>
    </location>
</feature>
<dbReference type="EMBL" id="JABSNO010000031">
    <property type="protein sequence ID" value="NRS93888.1"/>
    <property type="molecule type" value="Genomic_DNA"/>
</dbReference>
<dbReference type="RefSeq" id="WP_173780427.1">
    <property type="nucleotide sequence ID" value="NZ_JABSNO010000031.1"/>
</dbReference>
<evidence type="ECO:0000313" key="3">
    <source>
        <dbReference type="Proteomes" id="UP000610746"/>
    </source>
</evidence>
<keyword evidence="3" id="KW-1185">Reference proteome</keyword>
<proteinExistence type="predicted"/>
<dbReference type="InterPro" id="IPR024311">
    <property type="entry name" value="Lipocalin-like"/>
</dbReference>
<evidence type="ECO:0000313" key="2">
    <source>
        <dbReference type="EMBL" id="NRS93888.1"/>
    </source>
</evidence>
<evidence type="ECO:0000259" key="1">
    <source>
        <dbReference type="Pfam" id="PF13648"/>
    </source>
</evidence>
<organism evidence="2 3">
    <name type="scientific">Frigoriflavimonas asaccharolytica</name>
    <dbReference type="NCBI Taxonomy" id="2735899"/>
    <lineage>
        <taxon>Bacteria</taxon>
        <taxon>Pseudomonadati</taxon>
        <taxon>Bacteroidota</taxon>
        <taxon>Flavobacteriia</taxon>
        <taxon>Flavobacteriales</taxon>
        <taxon>Weeksellaceae</taxon>
        <taxon>Frigoriflavimonas</taxon>
    </lineage>
</organism>
<reference evidence="2" key="1">
    <citation type="submission" date="2020-05" db="EMBL/GenBank/DDBJ databases">
        <title>Genomic Encyclopedia of Type Strains, Phase IV (KMG-V): Genome sequencing to study the core and pangenomes of soil and plant-associated prokaryotes.</title>
        <authorList>
            <person name="Whitman W."/>
        </authorList>
    </citation>
    <scope>NUCLEOTIDE SEQUENCE</scope>
    <source>
        <strain evidence="2">16F</strain>
    </source>
</reference>
<comment type="caution">
    <text evidence="2">The sequence shown here is derived from an EMBL/GenBank/DDBJ whole genome shotgun (WGS) entry which is preliminary data.</text>
</comment>
<dbReference type="PROSITE" id="PS51257">
    <property type="entry name" value="PROKAR_LIPOPROTEIN"/>
    <property type="match status" value="1"/>
</dbReference>
<dbReference type="AlphaFoldDB" id="A0A8J8K9K1"/>
<protein>
    <recommendedName>
        <fullName evidence="1">Lipocalin-like domain-containing protein</fullName>
    </recommendedName>
</protein>
<accession>A0A8J8K9K1</accession>
<dbReference type="Proteomes" id="UP000610746">
    <property type="component" value="Unassembled WGS sequence"/>
</dbReference>
<sequence>MKKYLLSGIIAVSFLTSCATVKKAETKQEDRKEFLAMKGEWEITSIDYAKGLKIKPFDENIDANCFVGSHWTLIPNNYTGSYTINSKGNCPSIIQPIKFEVENGNTFLFKKIMAGEKAKNNVVGYQMTLISQSTDQFSLQSSIPFEGETVNVVYNFQRTGMKQ</sequence>
<name>A0A8J8K9K1_9FLAO</name>